<organism evidence="3 4">
    <name type="scientific">Carnobacterium maltaromaticum</name>
    <name type="common">Carnobacterium piscicola</name>
    <dbReference type="NCBI Taxonomy" id="2751"/>
    <lineage>
        <taxon>Bacteria</taxon>
        <taxon>Bacillati</taxon>
        <taxon>Bacillota</taxon>
        <taxon>Bacilli</taxon>
        <taxon>Lactobacillales</taxon>
        <taxon>Carnobacteriaceae</taxon>
        <taxon>Carnobacterium</taxon>
    </lineage>
</organism>
<evidence type="ECO:0000313" key="4">
    <source>
        <dbReference type="Proteomes" id="UP001290462"/>
    </source>
</evidence>
<feature type="transmembrane region" description="Helical" evidence="1">
    <location>
        <begin position="253"/>
        <end position="271"/>
    </location>
</feature>
<dbReference type="AlphaFoldDB" id="A0AAW9JTD4"/>
<dbReference type="Proteomes" id="UP001290462">
    <property type="component" value="Unassembled WGS sequence"/>
</dbReference>
<sequence length="350" mass="40334">MKVKVSEGLLTRKNNFDIIRFLASLMVVWFHSYPLTLGITGGTDQLAFLTGGQVTFGGLAVMIFFIISGFLITMSYDRSNDLTKFTKARILRIFPGVIFVVLLSTFVLGPLVTNIELKEYLTNFQTYKYLLAMSLYKMQYALPGVFETNVYPIAVNGSLWTLWYELVCYAVVAFLGVTKILKRQVSVLLFIFALICSFFNISGDNYIYLFLFFSAGMVFYFYKEHIQLSHLYAIIALVFLILFTKIGFFNEGFAIFGTYLLLYLSLGPVFKFSNFSKYGDLSYGIYIFSFPIQQCVTLYFQNQLSPLKNFLVSLPFILFFSFISWHVVESKFMLLKDKKMKDLIPFRKQA</sequence>
<protein>
    <submittedName>
        <fullName evidence="3">Acyltransferase</fullName>
        <ecNumber evidence="3">2.3.-.-</ecNumber>
    </submittedName>
</protein>
<evidence type="ECO:0000256" key="1">
    <source>
        <dbReference type="SAM" id="Phobius"/>
    </source>
</evidence>
<proteinExistence type="predicted"/>
<feature type="transmembrane region" description="Helical" evidence="1">
    <location>
        <begin position="46"/>
        <end position="72"/>
    </location>
</feature>
<feature type="transmembrane region" description="Helical" evidence="1">
    <location>
        <begin position="229"/>
        <end position="247"/>
    </location>
</feature>
<keyword evidence="1" id="KW-1133">Transmembrane helix</keyword>
<dbReference type="EMBL" id="JAVBVO010000003">
    <property type="protein sequence ID" value="MDZ5758793.1"/>
    <property type="molecule type" value="Genomic_DNA"/>
</dbReference>
<keyword evidence="1" id="KW-0812">Transmembrane</keyword>
<feature type="transmembrane region" description="Helical" evidence="1">
    <location>
        <begin position="185"/>
        <end position="201"/>
    </location>
</feature>
<name>A0AAW9JTD4_CARML</name>
<comment type="caution">
    <text evidence="3">The sequence shown here is derived from an EMBL/GenBank/DDBJ whole genome shotgun (WGS) entry which is preliminary data.</text>
</comment>
<dbReference type="EC" id="2.3.-.-" evidence="3"/>
<dbReference type="GO" id="GO:0016747">
    <property type="term" value="F:acyltransferase activity, transferring groups other than amino-acyl groups"/>
    <property type="evidence" value="ECO:0007669"/>
    <property type="project" value="InterPro"/>
</dbReference>
<evidence type="ECO:0000313" key="3">
    <source>
        <dbReference type="EMBL" id="MDZ5758793.1"/>
    </source>
</evidence>
<feature type="transmembrane region" description="Helical" evidence="1">
    <location>
        <begin position="21"/>
        <end position="40"/>
    </location>
</feature>
<feature type="transmembrane region" description="Helical" evidence="1">
    <location>
        <begin position="307"/>
        <end position="328"/>
    </location>
</feature>
<feature type="transmembrane region" description="Helical" evidence="1">
    <location>
        <begin position="283"/>
        <end position="301"/>
    </location>
</feature>
<feature type="domain" description="Acyltransferase 3" evidence="2">
    <location>
        <begin position="15"/>
        <end position="324"/>
    </location>
</feature>
<gene>
    <name evidence="3" type="ORF">RAK27_09025</name>
</gene>
<dbReference type="PANTHER" id="PTHR23028">
    <property type="entry name" value="ACETYLTRANSFERASE"/>
    <property type="match status" value="1"/>
</dbReference>
<keyword evidence="3" id="KW-0808">Transferase</keyword>
<dbReference type="RefSeq" id="WP_322808914.1">
    <property type="nucleotide sequence ID" value="NZ_JAVBVO010000003.1"/>
</dbReference>
<dbReference type="InterPro" id="IPR050879">
    <property type="entry name" value="Acyltransferase_3"/>
</dbReference>
<dbReference type="Pfam" id="PF01757">
    <property type="entry name" value="Acyl_transf_3"/>
    <property type="match status" value="1"/>
</dbReference>
<dbReference type="InterPro" id="IPR002656">
    <property type="entry name" value="Acyl_transf_3_dom"/>
</dbReference>
<feature type="transmembrane region" description="Helical" evidence="1">
    <location>
        <begin position="160"/>
        <end position="178"/>
    </location>
</feature>
<keyword evidence="3" id="KW-0012">Acyltransferase</keyword>
<feature type="transmembrane region" description="Helical" evidence="1">
    <location>
        <begin position="207"/>
        <end position="222"/>
    </location>
</feature>
<feature type="transmembrane region" description="Helical" evidence="1">
    <location>
        <begin position="93"/>
        <end position="112"/>
    </location>
</feature>
<reference evidence="3" key="1">
    <citation type="submission" date="2023-08" db="EMBL/GenBank/DDBJ databases">
        <title>Genomic characterization of piscicolin 126 produced by Carnobacterium maltaromaticum CM22 strain isolated from salmon (Salmo salar).</title>
        <authorList>
            <person name="Gonzalez-Gragera E."/>
            <person name="Garcia-Lopez J.D."/>
            <person name="Teso-Perez C."/>
            <person name="Gimenez-Hernandez I."/>
            <person name="Peralta-Sanchez J.M."/>
            <person name="Valdivia E."/>
            <person name="Montalban-Lopez M."/>
            <person name="Martin-Platero A.M."/>
            <person name="Banos A."/>
            <person name="Martinez-Bueno M."/>
        </authorList>
    </citation>
    <scope>NUCLEOTIDE SEQUENCE</scope>
    <source>
        <strain evidence="3">CM22</strain>
    </source>
</reference>
<evidence type="ECO:0000259" key="2">
    <source>
        <dbReference type="Pfam" id="PF01757"/>
    </source>
</evidence>
<keyword evidence="1" id="KW-0472">Membrane</keyword>
<accession>A0AAW9JTD4</accession>